<proteinExistence type="predicted"/>
<comment type="caution">
    <text evidence="2">The sequence shown here is derived from an EMBL/GenBank/DDBJ whole genome shotgun (WGS) entry which is preliminary data.</text>
</comment>
<gene>
    <name evidence="2" type="ORF">BaRGS_00034236</name>
</gene>
<keyword evidence="3" id="KW-1185">Reference proteome</keyword>
<feature type="non-terminal residue" evidence="2">
    <location>
        <position position="144"/>
    </location>
</feature>
<evidence type="ECO:0000313" key="2">
    <source>
        <dbReference type="EMBL" id="KAK7474542.1"/>
    </source>
</evidence>
<name>A0ABD0JJC2_9CAEN</name>
<feature type="compositionally biased region" description="Polar residues" evidence="1">
    <location>
        <begin position="129"/>
        <end position="144"/>
    </location>
</feature>
<dbReference type="Proteomes" id="UP001519460">
    <property type="component" value="Unassembled WGS sequence"/>
</dbReference>
<evidence type="ECO:0000313" key="3">
    <source>
        <dbReference type="Proteomes" id="UP001519460"/>
    </source>
</evidence>
<accession>A0ABD0JJC2</accession>
<reference evidence="2 3" key="1">
    <citation type="journal article" date="2023" name="Sci. Data">
        <title>Genome assembly of the Korean intertidal mud-creeper Batillaria attramentaria.</title>
        <authorList>
            <person name="Patra A.K."/>
            <person name="Ho P.T."/>
            <person name="Jun S."/>
            <person name="Lee S.J."/>
            <person name="Kim Y."/>
            <person name="Won Y.J."/>
        </authorList>
    </citation>
    <scope>NUCLEOTIDE SEQUENCE [LARGE SCALE GENOMIC DNA]</scope>
    <source>
        <strain evidence="2">Wonlab-2016</strain>
    </source>
</reference>
<feature type="region of interest" description="Disordered" evidence="1">
    <location>
        <begin position="123"/>
        <end position="144"/>
    </location>
</feature>
<evidence type="ECO:0000256" key="1">
    <source>
        <dbReference type="SAM" id="MobiDB-lite"/>
    </source>
</evidence>
<dbReference type="AlphaFoldDB" id="A0ABD0JJC2"/>
<sequence>RLLAVIRVHMSLVGRLDGTDDFVPVRRDVSGLLERLGWNPEIPPLIIQTTWSRYAHTSFNITVIVFLTPDHTRQTSVLTVYLSSVSWRTPRGPATAMATLSLSRTVTDLPVMDVLTRGRPFLGPPCAQTVPNPSPTNGEASAIK</sequence>
<dbReference type="EMBL" id="JACVVK020000434">
    <property type="protein sequence ID" value="KAK7474542.1"/>
    <property type="molecule type" value="Genomic_DNA"/>
</dbReference>
<protein>
    <submittedName>
        <fullName evidence="2">Uncharacterized protein</fullName>
    </submittedName>
</protein>
<organism evidence="2 3">
    <name type="scientific">Batillaria attramentaria</name>
    <dbReference type="NCBI Taxonomy" id="370345"/>
    <lineage>
        <taxon>Eukaryota</taxon>
        <taxon>Metazoa</taxon>
        <taxon>Spiralia</taxon>
        <taxon>Lophotrochozoa</taxon>
        <taxon>Mollusca</taxon>
        <taxon>Gastropoda</taxon>
        <taxon>Caenogastropoda</taxon>
        <taxon>Sorbeoconcha</taxon>
        <taxon>Cerithioidea</taxon>
        <taxon>Batillariidae</taxon>
        <taxon>Batillaria</taxon>
    </lineage>
</organism>
<feature type="non-terminal residue" evidence="2">
    <location>
        <position position="1"/>
    </location>
</feature>